<dbReference type="PaxDb" id="882-DVU_2454"/>
<dbReference type="HOGENOM" id="CLU_2449852_0_0_7"/>
<accession>Q728Z8</accession>
<name>Q728Z8_NITV2</name>
<dbReference type="KEGG" id="dvu:DVU_2454"/>
<dbReference type="EMBL" id="AE017285">
    <property type="protein sequence ID" value="AAS96926.1"/>
    <property type="molecule type" value="Genomic_DNA"/>
</dbReference>
<dbReference type="STRING" id="882.DVU_2454"/>
<proteinExistence type="predicted"/>
<dbReference type="Proteomes" id="UP000002194">
    <property type="component" value="Chromosome"/>
</dbReference>
<keyword evidence="2" id="KW-1185">Reference proteome</keyword>
<protein>
    <submittedName>
        <fullName evidence="1">Uncharacterized protein</fullName>
    </submittedName>
</protein>
<dbReference type="EnsemblBacteria" id="AAS96926">
    <property type="protein sequence ID" value="AAS96926"/>
    <property type="gene ID" value="DVU_2454"/>
</dbReference>
<gene>
    <name evidence="1" type="ordered locus">DVU_2454</name>
</gene>
<evidence type="ECO:0000313" key="2">
    <source>
        <dbReference type="Proteomes" id="UP000002194"/>
    </source>
</evidence>
<sequence>MLDRGSLFDSSIEPGGMLRGRRCGGIRYDAEEHAACKERLVPPFSAFRTTCTTQRGMQGDAIDTVASVMGSPYIPPWSRSPRGARRLFI</sequence>
<organism evidence="1 2">
    <name type="scientific">Nitratidesulfovibrio vulgaris (strain ATCC 29579 / DSM 644 / CCUG 34227 / NCIMB 8303 / VKM B-1760 / Hildenborough)</name>
    <name type="common">Desulfovibrio vulgaris</name>
    <dbReference type="NCBI Taxonomy" id="882"/>
    <lineage>
        <taxon>Bacteria</taxon>
        <taxon>Pseudomonadati</taxon>
        <taxon>Thermodesulfobacteriota</taxon>
        <taxon>Desulfovibrionia</taxon>
        <taxon>Desulfovibrionales</taxon>
        <taxon>Desulfovibrionaceae</taxon>
        <taxon>Nitratidesulfovibrio</taxon>
    </lineage>
</organism>
<evidence type="ECO:0000313" key="1">
    <source>
        <dbReference type="EMBL" id="AAS96926.1"/>
    </source>
</evidence>
<reference evidence="1 2" key="1">
    <citation type="journal article" date="2004" name="Nat. Biotechnol.">
        <title>The genome sequence of the anaerobic, sulfate-reducing bacterium Desulfovibrio vulgaris Hildenborough.</title>
        <authorList>
            <person name="Heidelberg J.F."/>
            <person name="Seshadri R."/>
            <person name="Haveman S.A."/>
            <person name="Hemme C.L."/>
            <person name="Paulsen I.T."/>
            <person name="Kolonay J.F."/>
            <person name="Eisen J.A."/>
            <person name="Ward N."/>
            <person name="Methe B."/>
            <person name="Brinkac L.M."/>
            <person name="Daugherty S.C."/>
            <person name="Deboy R.T."/>
            <person name="Dodson R.J."/>
            <person name="Durkin A.S."/>
            <person name="Madupu R."/>
            <person name="Nelson W.C."/>
            <person name="Sullivan S.A."/>
            <person name="Fouts D."/>
            <person name="Haft D.H."/>
            <person name="Selengut J."/>
            <person name="Peterson J.D."/>
            <person name="Davidsen T.M."/>
            <person name="Zafar N."/>
            <person name="Zhou L."/>
            <person name="Radune D."/>
            <person name="Dimitrov G."/>
            <person name="Hance M."/>
            <person name="Tran K."/>
            <person name="Khouri H."/>
            <person name="Gill J."/>
            <person name="Utterback T.R."/>
            <person name="Feldblyum T.V."/>
            <person name="Wall J.D."/>
            <person name="Voordouw G."/>
            <person name="Fraser C.M."/>
        </authorList>
    </citation>
    <scope>NUCLEOTIDE SEQUENCE [LARGE SCALE GENOMIC DNA]</scope>
    <source>
        <strain evidence="2">ATCC 29579 / DSM 644 / NCIMB 8303 / VKM B-1760 / Hildenborough</strain>
    </source>
</reference>
<dbReference type="AlphaFoldDB" id="Q728Z8"/>